<evidence type="ECO:0000256" key="2">
    <source>
        <dbReference type="ARBA" id="ARBA00005979"/>
    </source>
</evidence>
<organism evidence="5 6">
    <name type="scientific">Sphagnum jensenii</name>
    <dbReference type="NCBI Taxonomy" id="128206"/>
    <lineage>
        <taxon>Eukaryota</taxon>
        <taxon>Viridiplantae</taxon>
        <taxon>Streptophyta</taxon>
        <taxon>Embryophyta</taxon>
        <taxon>Bryophyta</taxon>
        <taxon>Sphagnophytina</taxon>
        <taxon>Sphagnopsida</taxon>
        <taxon>Sphagnales</taxon>
        <taxon>Sphagnaceae</taxon>
        <taxon>Sphagnum</taxon>
    </lineage>
</organism>
<accession>A0ABP1BVP9</accession>
<sequence length="262" mass="28921">MGLEYFAVTPAAGAKADDAEKKLDSCNGDSLQSMPLLTPYQLGPYQCNGAAPVSSTNKRIRHGKVTLPSGKEQADYSTPRALTTEEIPQYVQEFRIAARNAIEAGFDGVDIYGAHGYLVDQLRRCHRLRSCSSGSAIRHQSEQVHALCGAENESRGGDRDGPELMADQEGVQEQFLSGGFTMADGNEAIRSGKADRVEFGRLFLANPDFVKRFALGAPLNKYKREFFYTQDPVIGYTDYPFLEQQNLQEDLKKLKDLNPKAS</sequence>
<protein>
    <recommendedName>
        <fullName evidence="4">NADH:flavin oxidoreductase/NADH oxidase N-terminal domain-containing protein</fullName>
    </recommendedName>
</protein>
<evidence type="ECO:0000313" key="5">
    <source>
        <dbReference type="EMBL" id="CAK9880522.1"/>
    </source>
</evidence>
<dbReference type="InterPro" id="IPR045247">
    <property type="entry name" value="Oye-like"/>
</dbReference>
<dbReference type="PANTHER" id="PTHR22893:SF91">
    <property type="entry name" value="NADPH DEHYDROGENASE 2-RELATED"/>
    <property type="match status" value="1"/>
</dbReference>
<dbReference type="SUPFAM" id="SSF51395">
    <property type="entry name" value="FMN-linked oxidoreductases"/>
    <property type="match status" value="1"/>
</dbReference>
<evidence type="ECO:0000259" key="4">
    <source>
        <dbReference type="Pfam" id="PF00724"/>
    </source>
</evidence>
<evidence type="ECO:0000256" key="3">
    <source>
        <dbReference type="ARBA" id="ARBA00022643"/>
    </source>
</evidence>
<dbReference type="EMBL" id="OZ023708">
    <property type="protein sequence ID" value="CAK9880522.1"/>
    <property type="molecule type" value="Genomic_DNA"/>
</dbReference>
<keyword evidence="3" id="KW-0285">Flavoprotein</keyword>
<gene>
    <name evidence="5" type="ORF">CSSPJE1EN2_LOCUS21921</name>
</gene>
<comment type="cofactor">
    <cofactor evidence="1">
        <name>FMN</name>
        <dbReference type="ChEBI" id="CHEBI:58210"/>
    </cofactor>
</comment>
<dbReference type="InterPro" id="IPR001155">
    <property type="entry name" value="OxRdtase_FMN_N"/>
</dbReference>
<proteinExistence type="inferred from homology"/>
<reference evidence="5" key="1">
    <citation type="submission" date="2024-03" db="EMBL/GenBank/DDBJ databases">
        <authorList>
            <consortium name="ELIXIR-Norway"/>
            <consortium name="Elixir Norway"/>
        </authorList>
    </citation>
    <scope>NUCLEOTIDE SEQUENCE</scope>
</reference>
<name>A0ABP1BVP9_9BRYO</name>
<dbReference type="Proteomes" id="UP001497522">
    <property type="component" value="Chromosome 7"/>
</dbReference>
<dbReference type="PANTHER" id="PTHR22893">
    <property type="entry name" value="NADH OXIDOREDUCTASE-RELATED"/>
    <property type="match status" value="1"/>
</dbReference>
<feature type="domain" description="NADH:flavin oxidoreductase/NADH oxidase N-terminal" evidence="4">
    <location>
        <begin position="71"/>
        <end position="121"/>
    </location>
</feature>
<comment type="similarity">
    <text evidence="2">Belongs to the NADH:flavin oxidoreductase/NADH oxidase family.</text>
</comment>
<evidence type="ECO:0000313" key="6">
    <source>
        <dbReference type="Proteomes" id="UP001497522"/>
    </source>
</evidence>
<keyword evidence="3" id="KW-0288">FMN</keyword>
<dbReference type="InterPro" id="IPR013785">
    <property type="entry name" value="Aldolase_TIM"/>
</dbReference>
<dbReference type="Gene3D" id="3.20.20.70">
    <property type="entry name" value="Aldolase class I"/>
    <property type="match status" value="2"/>
</dbReference>
<evidence type="ECO:0000256" key="1">
    <source>
        <dbReference type="ARBA" id="ARBA00001917"/>
    </source>
</evidence>
<dbReference type="Pfam" id="PF00724">
    <property type="entry name" value="Oxidored_FMN"/>
    <property type="match status" value="1"/>
</dbReference>
<keyword evidence="6" id="KW-1185">Reference proteome</keyword>